<protein>
    <submittedName>
        <fullName evidence="2">Uncharacterized protein</fullName>
    </submittedName>
</protein>
<dbReference type="Proteomes" id="UP000314294">
    <property type="component" value="Unassembled WGS sequence"/>
</dbReference>
<evidence type="ECO:0000256" key="1">
    <source>
        <dbReference type="SAM" id="MobiDB-lite"/>
    </source>
</evidence>
<organism evidence="2 3">
    <name type="scientific">Liparis tanakae</name>
    <name type="common">Tanaka's snailfish</name>
    <dbReference type="NCBI Taxonomy" id="230148"/>
    <lineage>
        <taxon>Eukaryota</taxon>
        <taxon>Metazoa</taxon>
        <taxon>Chordata</taxon>
        <taxon>Craniata</taxon>
        <taxon>Vertebrata</taxon>
        <taxon>Euteleostomi</taxon>
        <taxon>Actinopterygii</taxon>
        <taxon>Neopterygii</taxon>
        <taxon>Teleostei</taxon>
        <taxon>Neoteleostei</taxon>
        <taxon>Acanthomorphata</taxon>
        <taxon>Eupercaria</taxon>
        <taxon>Perciformes</taxon>
        <taxon>Cottioidei</taxon>
        <taxon>Cottales</taxon>
        <taxon>Liparidae</taxon>
        <taxon>Liparis</taxon>
    </lineage>
</organism>
<reference evidence="2 3" key="1">
    <citation type="submission" date="2019-03" db="EMBL/GenBank/DDBJ databases">
        <title>First draft genome of Liparis tanakae, snailfish: a comprehensive survey of snailfish specific genes.</title>
        <authorList>
            <person name="Kim W."/>
            <person name="Song I."/>
            <person name="Jeong J.-H."/>
            <person name="Kim D."/>
            <person name="Kim S."/>
            <person name="Ryu S."/>
            <person name="Song J.Y."/>
            <person name="Lee S.K."/>
        </authorList>
    </citation>
    <scope>NUCLEOTIDE SEQUENCE [LARGE SCALE GENOMIC DNA]</scope>
    <source>
        <tissue evidence="2">Muscle</tissue>
    </source>
</reference>
<feature type="compositionally biased region" description="Polar residues" evidence="1">
    <location>
        <begin position="107"/>
        <end position="117"/>
    </location>
</feature>
<comment type="caution">
    <text evidence="2">The sequence shown here is derived from an EMBL/GenBank/DDBJ whole genome shotgun (WGS) entry which is preliminary data.</text>
</comment>
<proteinExistence type="predicted"/>
<gene>
    <name evidence="2" type="ORF">EYF80_008659</name>
</gene>
<keyword evidence="3" id="KW-1185">Reference proteome</keyword>
<dbReference type="EMBL" id="SRLO01000049">
    <property type="protein sequence ID" value="TNN81003.1"/>
    <property type="molecule type" value="Genomic_DNA"/>
</dbReference>
<evidence type="ECO:0000313" key="2">
    <source>
        <dbReference type="EMBL" id="TNN81003.1"/>
    </source>
</evidence>
<dbReference type="AlphaFoldDB" id="A0A4Z2IUV4"/>
<accession>A0A4Z2IUV4</accession>
<evidence type="ECO:0000313" key="3">
    <source>
        <dbReference type="Proteomes" id="UP000314294"/>
    </source>
</evidence>
<sequence length="117" mass="12347">MQIQRPIPERKEQKAQLVWRGTTLAEENIMLTLSGGPGTPICEGLSLPFATNIALIFAATAAAASRAPVGAASASPRPPGPGPGWSHLLRRLGGQKDMAARGDELHSPNNTCRSLRL</sequence>
<feature type="region of interest" description="Disordered" evidence="1">
    <location>
        <begin position="67"/>
        <end position="117"/>
    </location>
</feature>
<name>A0A4Z2IUV4_9TELE</name>